<reference evidence="2 3" key="1">
    <citation type="submission" date="2020-08" db="EMBL/GenBank/DDBJ databases">
        <title>Bridging the membrane lipid divide: bacteria of the FCB group superphylum have the potential to synthesize archaeal ether lipids.</title>
        <authorList>
            <person name="Villanueva L."/>
            <person name="Von Meijenfeldt F.A.B."/>
            <person name="Westbye A.B."/>
            <person name="Yadav S."/>
            <person name="Hopmans E.C."/>
            <person name="Dutilh B.E."/>
            <person name="Sinninghe Damste J.S."/>
        </authorList>
    </citation>
    <scope>NUCLEOTIDE SEQUENCE [LARGE SCALE GENOMIC DNA]</scope>
    <source>
        <strain evidence="2">NIOZ-UU30</strain>
    </source>
</reference>
<dbReference type="EMBL" id="JACNJH010000076">
    <property type="protein sequence ID" value="MBC8360206.1"/>
    <property type="molecule type" value="Genomic_DNA"/>
</dbReference>
<evidence type="ECO:0000313" key="2">
    <source>
        <dbReference type="EMBL" id="MBC8360206.1"/>
    </source>
</evidence>
<dbReference type="InterPro" id="IPR001763">
    <property type="entry name" value="Rhodanese-like_dom"/>
</dbReference>
<organism evidence="2 3">
    <name type="scientific">Candidatus Desulfatibia profunda</name>
    <dbReference type="NCBI Taxonomy" id="2841695"/>
    <lineage>
        <taxon>Bacteria</taxon>
        <taxon>Pseudomonadati</taxon>
        <taxon>Thermodesulfobacteriota</taxon>
        <taxon>Desulfobacteria</taxon>
        <taxon>Desulfobacterales</taxon>
        <taxon>Desulfobacterales incertae sedis</taxon>
        <taxon>Candidatus Desulfatibia</taxon>
    </lineage>
</organism>
<protein>
    <recommendedName>
        <fullName evidence="1">Rhodanese domain-containing protein</fullName>
    </recommendedName>
</protein>
<evidence type="ECO:0000313" key="3">
    <source>
        <dbReference type="Proteomes" id="UP000603434"/>
    </source>
</evidence>
<proteinExistence type="predicted"/>
<feature type="domain" description="Rhodanese" evidence="1">
    <location>
        <begin position="16"/>
        <end position="47"/>
    </location>
</feature>
<comment type="caution">
    <text evidence="2">The sequence shown here is derived from an EMBL/GenBank/DDBJ whole genome shotgun (WGS) entry which is preliminary data.</text>
</comment>
<name>A0A8J6NP25_9BACT</name>
<dbReference type="PROSITE" id="PS50206">
    <property type="entry name" value="RHODANESE_3"/>
    <property type="match status" value="1"/>
</dbReference>
<evidence type="ECO:0000259" key="1">
    <source>
        <dbReference type="PROSITE" id="PS50206"/>
    </source>
</evidence>
<dbReference type="AlphaFoldDB" id="A0A8J6NP25"/>
<sequence>MPRSCCGAVPTNVRPVSEKLIEYGYTNVWTYKDGIVGWIKAGLPVCNQFTGLFQVTEYSKEFAEMDKDGKPKW</sequence>
<dbReference type="Gene3D" id="3.40.250.10">
    <property type="entry name" value="Rhodanese-like domain"/>
    <property type="match status" value="1"/>
</dbReference>
<dbReference type="InterPro" id="IPR036873">
    <property type="entry name" value="Rhodanese-like_dom_sf"/>
</dbReference>
<dbReference type="SUPFAM" id="SSF52821">
    <property type="entry name" value="Rhodanese/Cell cycle control phosphatase"/>
    <property type="match status" value="1"/>
</dbReference>
<accession>A0A8J6NP25</accession>
<gene>
    <name evidence="2" type="ORF">H8E23_02245</name>
</gene>
<dbReference type="Proteomes" id="UP000603434">
    <property type="component" value="Unassembled WGS sequence"/>
</dbReference>